<keyword evidence="1" id="KW-0378">Hydrolase</keyword>
<organism evidence="1 2">
    <name type="scientific">Candidatus Desulfovibrio intestinipullorum</name>
    <dbReference type="NCBI Taxonomy" id="2838536"/>
    <lineage>
        <taxon>Bacteria</taxon>
        <taxon>Pseudomonadati</taxon>
        <taxon>Thermodesulfobacteriota</taxon>
        <taxon>Desulfovibrionia</taxon>
        <taxon>Desulfovibrionales</taxon>
        <taxon>Desulfovibrionaceae</taxon>
        <taxon>Desulfovibrio</taxon>
    </lineage>
</organism>
<dbReference type="SFLD" id="SFLDG01129">
    <property type="entry name" value="C1.5:_HAD__Beta-PGM__Phosphata"/>
    <property type="match status" value="1"/>
</dbReference>
<proteinExistence type="predicted"/>
<dbReference type="SUPFAM" id="SSF56784">
    <property type="entry name" value="HAD-like"/>
    <property type="match status" value="1"/>
</dbReference>
<comment type="caution">
    <text evidence="1">The sequence shown here is derived from an EMBL/GenBank/DDBJ whole genome shotgun (WGS) entry which is preliminary data.</text>
</comment>
<dbReference type="Gene3D" id="3.40.50.1000">
    <property type="entry name" value="HAD superfamily/HAD-like"/>
    <property type="match status" value="1"/>
</dbReference>
<gene>
    <name evidence="1" type="ORF">H9894_05520</name>
</gene>
<dbReference type="InterPro" id="IPR023214">
    <property type="entry name" value="HAD_sf"/>
</dbReference>
<dbReference type="PANTHER" id="PTHR43434">
    <property type="entry name" value="PHOSPHOGLYCOLATE PHOSPHATASE"/>
    <property type="match status" value="1"/>
</dbReference>
<dbReference type="GO" id="GO:0004713">
    <property type="term" value="F:protein tyrosine kinase activity"/>
    <property type="evidence" value="ECO:0007669"/>
    <property type="project" value="TreeGrafter"/>
</dbReference>
<dbReference type="EMBL" id="DXHV01000056">
    <property type="protein sequence ID" value="HIW00634.1"/>
    <property type="molecule type" value="Genomic_DNA"/>
</dbReference>
<dbReference type="GO" id="GO:0016787">
    <property type="term" value="F:hydrolase activity"/>
    <property type="evidence" value="ECO:0007669"/>
    <property type="project" value="UniProtKB-KW"/>
</dbReference>
<dbReference type="GO" id="GO:0005829">
    <property type="term" value="C:cytosol"/>
    <property type="evidence" value="ECO:0007669"/>
    <property type="project" value="TreeGrafter"/>
</dbReference>
<reference evidence="1" key="2">
    <citation type="submission" date="2021-04" db="EMBL/GenBank/DDBJ databases">
        <authorList>
            <person name="Gilroy R."/>
        </authorList>
    </citation>
    <scope>NUCLEOTIDE SEQUENCE</scope>
    <source>
        <strain evidence="1">ChiHecec2B26-446</strain>
    </source>
</reference>
<dbReference type="InterPro" id="IPR036412">
    <property type="entry name" value="HAD-like_sf"/>
</dbReference>
<name>A0A9D1TPQ5_9BACT</name>
<evidence type="ECO:0000313" key="2">
    <source>
        <dbReference type="Proteomes" id="UP000886752"/>
    </source>
</evidence>
<sequence>MQPRYSHVFFDLDGTLTDSAPGILNSCEYALSHMGLTIPRSELYAFIGPPLLDSFTKVTGSREKGQEALRYYREYFSEKGLYENSVYPGIEGLLARLSEAGCRNVLATAKPLVYAVRILEYFGLDRYFAHMGGADLNGPVRSKKGVLERDLAETGANPGDVLMVGDRSDDVNAALDLNLACAAAGWGYAAPGEVDHATFVCARPADVADLVLS</sequence>
<dbReference type="Proteomes" id="UP000886752">
    <property type="component" value="Unassembled WGS sequence"/>
</dbReference>
<dbReference type="PANTHER" id="PTHR43434:SF20">
    <property type="entry name" value="5'-NUCLEOTIDASE"/>
    <property type="match status" value="1"/>
</dbReference>
<dbReference type="SFLD" id="SFLDS00003">
    <property type="entry name" value="Haloacid_Dehalogenase"/>
    <property type="match status" value="1"/>
</dbReference>
<dbReference type="Gene3D" id="1.10.150.240">
    <property type="entry name" value="Putative phosphatase, domain 2"/>
    <property type="match status" value="1"/>
</dbReference>
<evidence type="ECO:0000313" key="1">
    <source>
        <dbReference type="EMBL" id="HIW00634.1"/>
    </source>
</evidence>
<dbReference type="AlphaFoldDB" id="A0A9D1TPQ5"/>
<dbReference type="InterPro" id="IPR050155">
    <property type="entry name" value="HAD-like_hydrolase_sf"/>
</dbReference>
<reference evidence="1" key="1">
    <citation type="journal article" date="2021" name="PeerJ">
        <title>Extensive microbial diversity within the chicken gut microbiome revealed by metagenomics and culture.</title>
        <authorList>
            <person name="Gilroy R."/>
            <person name="Ravi A."/>
            <person name="Getino M."/>
            <person name="Pursley I."/>
            <person name="Horton D.L."/>
            <person name="Alikhan N.F."/>
            <person name="Baker D."/>
            <person name="Gharbi K."/>
            <person name="Hall N."/>
            <person name="Watson M."/>
            <person name="Adriaenssens E.M."/>
            <person name="Foster-Nyarko E."/>
            <person name="Jarju S."/>
            <person name="Secka A."/>
            <person name="Antonio M."/>
            <person name="Oren A."/>
            <person name="Chaudhuri R.R."/>
            <person name="La Ragione R."/>
            <person name="Hildebrand F."/>
            <person name="Pallen M.J."/>
        </authorList>
    </citation>
    <scope>NUCLEOTIDE SEQUENCE</scope>
    <source>
        <strain evidence="1">ChiHecec2B26-446</strain>
    </source>
</reference>
<dbReference type="Pfam" id="PF13419">
    <property type="entry name" value="HAD_2"/>
    <property type="match status" value="1"/>
</dbReference>
<dbReference type="InterPro" id="IPR041492">
    <property type="entry name" value="HAD_2"/>
</dbReference>
<accession>A0A9D1TPQ5</accession>
<protein>
    <submittedName>
        <fullName evidence="1">HAD hydrolase-like protein</fullName>
    </submittedName>
</protein>
<dbReference type="InterPro" id="IPR023198">
    <property type="entry name" value="PGP-like_dom2"/>
</dbReference>